<keyword evidence="10" id="KW-1185">Reference proteome</keyword>
<comment type="subcellular location">
    <subcellularLocation>
        <location evidence="1">Membrane</location>
        <topology evidence="1">Multi-pass membrane protein</topology>
    </subcellularLocation>
</comment>
<proteinExistence type="inferred from homology"/>
<feature type="transmembrane region" description="Helical" evidence="7">
    <location>
        <begin position="210"/>
        <end position="228"/>
    </location>
</feature>
<dbReference type="AlphaFoldDB" id="A0A507E7D7"/>
<evidence type="ECO:0000256" key="5">
    <source>
        <dbReference type="ARBA" id="ARBA00023136"/>
    </source>
</evidence>
<sequence>MPRHPTHTSATPLLIPSARANPPPRPSLFAPQYLFDYVATIAVLGTSVFLDNVPEPFHRDFRVDDPRISMPMKPETVPSSLGWAVAFGGAAVIIALTWIVRALTKAPSDARRRRGSVSEETWWSETRRDIDGWGHVLGWDVHHAALGTVLSIALTQLLTNAIKLMVGQLRPDFLARCMPSLDLAQTCTNPNTSTIRDGRMSFPSGHSGRAAAGLGFAMWYLVAATGALNFDRRRPEGRVWKALVCLVPLLGVAAIAINRLQRNRHHVPDVVTGSVLGLLISYVCYRYYYPAFSVKSTEAGKPKTGPLGDNSDNETGSRPGSGGNDES</sequence>
<reference evidence="9 10" key="1">
    <citation type="journal article" date="2019" name="Sci. Rep.">
        <title>Comparative genomics of chytrid fungi reveal insights into the obligate biotrophic and pathogenic lifestyle of Synchytrium endobioticum.</title>
        <authorList>
            <person name="van de Vossenberg B.T.L.H."/>
            <person name="Warris S."/>
            <person name="Nguyen H.D.T."/>
            <person name="van Gent-Pelzer M.P.E."/>
            <person name="Joly D.L."/>
            <person name="van de Geest H.C."/>
            <person name="Bonants P.J.M."/>
            <person name="Smith D.S."/>
            <person name="Levesque C.A."/>
            <person name="van der Lee T.A.J."/>
        </authorList>
    </citation>
    <scope>NUCLEOTIDE SEQUENCE [LARGE SCALE GENOMIC DNA]</scope>
    <source>
        <strain evidence="9 10">CBS 809.83</strain>
    </source>
</reference>
<evidence type="ECO:0000313" key="9">
    <source>
        <dbReference type="EMBL" id="TPX59812.1"/>
    </source>
</evidence>
<comment type="caution">
    <text evidence="9">The sequence shown here is derived from an EMBL/GenBank/DDBJ whole genome shotgun (WGS) entry which is preliminary data.</text>
</comment>
<keyword evidence="3 7" id="KW-0812">Transmembrane</keyword>
<dbReference type="PANTHER" id="PTHR10165">
    <property type="entry name" value="LIPID PHOSPHATE PHOSPHATASE"/>
    <property type="match status" value="1"/>
</dbReference>
<feature type="transmembrane region" description="Helical" evidence="7">
    <location>
        <begin position="240"/>
        <end position="258"/>
    </location>
</feature>
<keyword evidence="5 7" id="KW-0472">Membrane</keyword>
<comment type="similarity">
    <text evidence="2">Belongs to the PA-phosphatase related phosphoesterase family.</text>
</comment>
<name>A0A507E7D7_9FUNG</name>
<evidence type="ECO:0000256" key="3">
    <source>
        <dbReference type="ARBA" id="ARBA00022692"/>
    </source>
</evidence>
<organism evidence="9 10">
    <name type="scientific">Powellomyces hirtus</name>
    <dbReference type="NCBI Taxonomy" id="109895"/>
    <lineage>
        <taxon>Eukaryota</taxon>
        <taxon>Fungi</taxon>
        <taxon>Fungi incertae sedis</taxon>
        <taxon>Chytridiomycota</taxon>
        <taxon>Chytridiomycota incertae sedis</taxon>
        <taxon>Chytridiomycetes</taxon>
        <taxon>Spizellomycetales</taxon>
        <taxon>Powellomycetaceae</taxon>
        <taxon>Powellomyces</taxon>
    </lineage>
</organism>
<dbReference type="EMBL" id="QEAQ01000021">
    <property type="protein sequence ID" value="TPX59812.1"/>
    <property type="molecule type" value="Genomic_DNA"/>
</dbReference>
<keyword evidence="4 7" id="KW-1133">Transmembrane helix</keyword>
<dbReference type="SMART" id="SM00014">
    <property type="entry name" value="acidPPc"/>
    <property type="match status" value="1"/>
</dbReference>
<feature type="transmembrane region" description="Helical" evidence="7">
    <location>
        <begin position="270"/>
        <end position="288"/>
    </location>
</feature>
<dbReference type="Gene3D" id="1.20.144.10">
    <property type="entry name" value="Phosphatidic acid phosphatase type 2/haloperoxidase"/>
    <property type="match status" value="1"/>
</dbReference>
<dbReference type="SUPFAM" id="SSF48317">
    <property type="entry name" value="Acid phosphatase/Vanadium-dependent haloperoxidase"/>
    <property type="match status" value="1"/>
</dbReference>
<evidence type="ECO:0000256" key="4">
    <source>
        <dbReference type="ARBA" id="ARBA00022989"/>
    </source>
</evidence>
<evidence type="ECO:0000259" key="8">
    <source>
        <dbReference type="SMART" id="SM00014"/>
    </source>
</evidence>
<feature type="domain" description="Phosphatidic acid phosphatase type 2/haloperoxidase" evidence="8">
    <location>
        <begin position="145"/>
        <end position="285"/>
    </location>
</feature>
<dbReference type="GO" id="GO:0046839">
    <property type="term" value="P:phospholipid dephosphorylation"/>
    <property type="evidence" value="ECO:0007669"/>
    <property type="project" value="TreeGrafter"/>
</dbReference>
<evidence type="ECO:0000256" key="1">
    <source>
        <dbReference type="ARBA" id="ARBA00004141"/>
    </source>
</evidence>
<dbReference type="PANTHER" id="PTHR10165:SF35">
    <property type="entry name" value="RE23632P"/>
    <property type="match status" value="1"/>
</dbReference>
<dbReference type="InterPro" id="IPR043216">
    <property type="entry name" value="PAP-like"/>
</dbReference>
<dbReference type="GO" id="GO:0006644">
    <property type="term" value="P:phospholipid metabolic process"/>
    <property type="evidence" value="ECO:0007669"/>
    <property type="project" value="InterPro"/>
</dbReference>
<dbReference type="Pfam" id="PF01569">
    <property type="entry name" value="PAP2"/>
    <property type="match status" value="1"/>
</dbReference>
<gene>
    <name evidence="9" type="ORF">PhCBS80983_g02192</name>
</gene>
<feature type="transmembrane region" description="Helical" evidence="7">
    <location>
        <begin position="81"/>
        <end position="104"/>
    </location>
</feature>
<evidence type="ECO:0000256" key="6">
    <source>
        <dbReference type="SAM" id="MobiDB-lite"/>
    </source>
</evidence>
<evidence type="ECO:0000256" key="7">
    <source>
        <dbReference type="SAM" id="Phobius"/>
    </source>
</evidence>
<dbReference type="CDD" id="cd03390">
    <property type="entry name" value="PAP2_containing_1_like"/>
    <property type="match status" value="1"/>
</dbReference>
<dbReference type="GO" id="GO:0008195">
    <property type="term" value="F:phosphatidate phosphatase activity"/>
    <property type="evidence" value="ECO:0007669"/>
    <property type="project" value="TreeGrafter"/>
</dbReference>
<dbReference type="Proteomes" id="UP000318582">
    <property type="component" value="Unassembled WGS sequence"/>
</dbReference>
<protein>
    <recommendedName>
        <fullName evidence="8">Phosphatidic acid phosphatase type 2/haloperoxidase domain-containing protein</fullName>
    </recommendedName>
</protein>
<dbReference type="STRING" id="109895.A0A507E7D7"/>
<feature type="region of interest" description="Disordered" evidence="6">
    <location>
        <begin position="297"/>
        <end position="327"/>
    </location>
</feature>
<dbReference type="InterPro" id="IPR036938">
    <property type="entry name" value="PAP2/HPO_sf"/>
</dbReference>
<evidence type="ECO:0000256" key="2">
    <source>
        <dbReference type="ARBA" id="ARBA00008816"/>
    </source>
</evidence>
<dbReference type="InterPro" id="IPR000326">
    <property type="entry name" value="PAP2/HPO"/>
</dbReference>
<accession>A0A507E7D7</accession>
<dbReference type="GO" id="GO:0016020">
    <property type="term" value="C:membrane"/>
    <property type="evidence" value="ECO:0007669"/>
    <property type="project" value="UniProtKB-SubCell"/>
</dbReference>
<evidence type="ECO:0000313" key="10">
    <source>
        <dbReference type="Proteomes" id="UP000318582"/>
    </source>
</evidence>